<protein>
    <recommendedName>
        <fullName evidence="4">Glycosyltransferase subfamily 4-like N-terminal domain-containing protein</fullName>
    </recommendedName>
</protein>
<evidence type="ECO:0000259" key="2">
    <source>
        <dbReference type="Pfam" id="PF13439"/>
    </source>
</evidence>
<dbReference type="AlphaFoldDB" id="A0A382C4E1"/>
<dbReference type="PANTHER" id="PTHR12526:SF630">
    <property type="entry name" value="GLYCOSYLTRANSFERASE"/>
    <property type="match status" value="1"/>
</dbReference>
<dbReference type="Gene3D" id="3.40.50.2000">
    <property type="entry name" value="Glycogen Phosphorylase B"/>
    <property type="match status" value="2"/>
</dbReference>
<evidence type="ECO:0000313" key="3">
    <source>
        <dbReference type="EMBL" id="SVB20307.1"/>
    </source>
</evidence>
<dbReference type="Pfam" id="PF13439">
    <property type="entry name" value="Glyco_transf_4"/>
    <property type="match status" value="1"/>
</dbReference>
<feature type="domain" description="Glycosyltransferase subfamily 4-like N-terminal" evidence="2">
    <location>
        <begin position="13"/>
        <end position="171"/>
    </location>
</feature>
<dbReference type="InterPro" id="IPR001296">
    <property type="entry name" value="Glyco_trans_1"/>
</dbReference>
<dbReference type="EMBL" id="UINC01032516">
    <property type="protein sequence ID" value="SVB20307.1"/>
    <property type="molecule type" value="Genomic_DNA"/>
</dbReference>
<gene>
    <name evidence="3" type="ORF">METZ01_LOCUS173161</name>
</gene>
<dbReference type="Pfam" id="PF00534">
    <property type="entry name" value="Glycos_transf_1"/>
    <property type="match status" value="1"/>
</dbReference>
<accession>A0A382C4E1</accession>
<dbReference type="SUPFAM" id="SSF53756">
    <property type="entry name" value="UDP-Glycosyltransferase/glycogen phosphorylase"/>
    <property type="match status" value="1"/>
</dbReference>
<name>A0A382C4E1_9ZZZZ</name>
<feature type="domain" description="Glycosyl transferase family 1" evidence="1">
    <location>
        <begin position="190"/>
        <end position="355"/>
    </location>
</feature>
<evidence type="ECO:0008006" key="4">
    <source>
        <dbReference type="Google" id="ProtNLM"/>
    </source>
</evidence>
<proteinExistence type="predicted"/>
<evidence type="ECO:0000259" key="1">
    <source>
        <dbReference type="Pfam" id="PF00534"/>
    </source>
</evidence>
<dbReference type="GO" id="GO:0016757">
    <property type="term" value="F:glycosyltransferase activity"/>
    <property type="evidence" value="ECO:0007669"/>
    <property type="project" value="InterPro"/>
</dbReference>
<sequence length="387" mass="43912">MKKIFHISGTTIPGGGPEHIFQLLKRLNENEWEIVICTSKDGLYWEKFNSLGIKTYNLALRILSIKTACKLFLILRKERPDLIHTHGKGPGLYGRIISCFLKIPTIHTFHGFHYKDLPVFTRWFHLAVEAFLCLLTDQHIFVSTGENNRARVLKFLDEENSTVIHNGVDHEYIRSLPITRNTALKLSESENWEPNKILGTISRLSPEKGILDLLAAFSKAIKEIPDLRLIIIGGHSEEHKDYYLKIKRLIDKENLTDYIRILGYRHDAVKILKCLDFYISSSLSEGLPISMLEALALGIPTIATEITGNKDILCNSTFGVLAEPGSPESLYKGIVKMANLTQSERASLSKNGYNRIKNHFSIDEMVIKTVLLYKQVLKKNSGIKEVV</sequence>
<dbReference type="PANTHER" id="PTHR12526">
    <property type="entry name" value="GLYCOSYLTRANSFERASE"/>
    <property type="match status" value="1"/>
</dbReference>
<organism evidence="3">
    <name type="scientific">marine metagenome</name>
    <dbReference type="NCBI Taxonomy" id="408172"/>
    <lineage>
        <taxon>unclassified sequences</taxon>
        <taxon>metagenomes</taxon>
        <taxon>ecological metagenomes</taxon>
    </lineage>
</organism>
<reference evidence="3" key="1">
    <citation type="submission" date="2018-05" db="EMBL/GenBank/DDBJ databases">
        <authorList>
            <person name="Lanie J.A."/>
            <person name="Ng W.-L."/>
            <person name="Kazmierczak K.M."/>
            <person name="Andrzejewski T.M."/>
            <person name="Davidsen T.M."/>
            <person name="Wayne K.J."/>
            <person name="Tettelin H."/>
            <person name="Glass J.I."/>
            <person name="Rusch D."/>
            <person name="Podicherti R."/>
            <person name="Tsui H.-C.T."/>
            <person name="Winkler M.E."/>
        </authorList>
    </citation>
    <scope>NUCLEOTIDE SEQUENCE</scope>
</reference>
<dbReference type="InterPro" id="IPR028098">
    <property type="entry name" value="Glyco_trans_4-like_N"/>
</dbReference>